<keyword evidence="3" id="KW-1185">Reference proteome</keyword>
<name>A0ABR0N373_GOSAR</name>
<evidence type="ECO:0000256" key="1">
    <source>
        <dbReference type="SAM" id="MobiDB-lite"/>
    </source>
</evidence>
<organism evidence="2 3">
    <name type="scientific">Gossypium arboreum</name>
    <name type="common">Tree cotton</name>
    <name type="synonym">Gossypium nanking</name>
    <dbReference type="NCBI Taxonomy" id="29729"/>
    <lineage>
        <taxon>Eukaryota</taxon>
        <taxon>Viridiplantae</taxon>
        <taxon>Streptophyta</taxon>
        <taxon>Embryophyta</taxon>
        <taxon>Tracheophyta</taxon>
        <taxon>Spermatophyta</taxon>
        <taxon>Magnoliopsida</taxon>
        <taxon>eudicotyledons</taxon>
        <taxon>Gunneridae</taxon>
        <taxon>Pentapetalae</taxon>
        <taxon>rosids</taxon>
        <taxon>malvids</taxon>
        <taxon>Malvales</taxon>
        <taxon>Malvaceae</taxon>
        <taxon>Malvoideae</taxon>
        <taxon>Gossypium</taxon>
    </lineage>
</organism>
<reference evidence="2 3" key="1">
    <citation type="submission" date="2023-03" db="EMBL/GenBank/DDBJ databases">
        <title>WGS of Gossypium arboreum.</title>
        <authorList>
            <person name="Yu D."/>
        </authorList>
    </citation>
    <scope>NUCLEOTIDE SEQUENCE [LARGE SCALE GENOMIC DNA]</scope>
    <source>
        <tissue evidence="2">Leaf</tissue>
    </source>
</reference>
<feature type="region of interest" description="Disordered" evidence="1">
    <location>
        <begin position="60"/>
        <end position="85"/>
    </location>
</feature>
<evidence type="ECO:0000313" key="3">
    <source>
        <dbReference type="Proteomes" id="UP001358586"/>
    </source>
</evidence>
<accession>A0ABR0N373</accession>
<feature type="compositionally biased region" description="Basic and acidic residues" evidence="1">
    <location>
        <begin position="72"/>
        <end position="85"/>
    </location>
</feature>
<gene>
    <name evidence="2" type="ORF">PVK06_039545</name>
</gene>
<sequence>MRRGIPVNKEYPFDLKIERTLRRRQKELQNMARNGNDPSFNCNLNGQGANPHVWEGVGDAKPVKTNPANEENAPKALEEEPEKTKFVSIKTNHGDKEEANPSVAPLVDSTAAIPPLSTELMTEHDRKINQIINELTKFDNENEDVPLNLLKRQMRYKISARKTTCCN</sequence>
<comment type="caution">
    <text evidence="2">The sequence shown here is derived from an EMBL/GenBank/DDBJ whole genome shotgun (WGS) entry which is preliminary data.</text>
</comment>
<dbReference type="EMBL" id="JARKNE010000011">
    <property type="protein sequence ID" value="KAK5785004.1"/>
    <property type="molecule type" value="Genomic_DNA"/>
</dbReference>
<protein>
    <submittedName>
        <fullName evidence="2">Uncharacterized protein</fullName>
    </submittedName>
</protein>
<dbReference type="Proteomes" id="UP001358586">
    <property type="component" value="Chromosome 11"/>
</dbReference>
<proteinExistence type="predicted"/>
<evidence type="ECO:0000313" key="2">
    <source>
        <dbReference type="EMBL" id="KAK5785004.1"/>
    </source>
</evidence>